<dbReference type="AlphaFoldDB" id="A0A0C3CDD6"/>
<sequence>MSSSKNTREMSSRPSLHSESQNSNSQPGYPGPPTLPSSTSRQTRSNVSKARPGFDDDVRSLGIASPRAGQEVTPPTHLPRERLSRTEVTGSSRSLENDAGSSEIAPSVSRTPPTSPPKWSPRRDYSRPEFLSSKIASASPFTPPTSSPRGYSPETKVTISDTSRVRRAFEDNVRPSGVASASPLTPPTSPPRNESASTSKEKPAENGYHSIVSSLRANLGLNIWRCCCIKDNGEPCKMPRSKDTNIQISSQIESMITLTRSSPEFESELEKLVKIVHCQYHLSPKYKERRIETWATVFPDGDGDAEPLVEKQIRKALGELSTQCIGITTHSERCKNAIGGRKVQNCSKTIDEIVKPEVYLDDAYLDGFLKVLEANMYCNVHIDSRPLKYVAQWKLSIFEIQKKATLKVMPSIESTTSGGSRSQTHAPDTQDARRYSTKNKKTPVLQNGGLPTPRSSRSLTPDLARDPTAFWPETYDTTPFDILSRSNRLTDHTSSYRLIQTLLKKPLDGKDQRDGYVYLYEVDGNSGFVKLGYTGRAVEVRHQEWDFDCNRVPRALYPIPSSSAIPVRYARRVEALCHAELDHRRIRIYCKGCLEQHIEWFEISPVEAIAVIKKWSKWTATFPYEMPRLRSGEWGLKGEERRKAQNIGRFMEELS</sequence>
<dbReference type="Proteomes" id="UP000054321">
    <property type="component" value="Unassembled WGS sequence"/>
</dbReference>
<dbReference type="PANTHER" id="PTHR28094:SF1">
    <property type="entry name" value="MEIOTICALLY UP-REGULATED GENE 113 PROTEIN"/>
    <property type="match status" value="1"/>
</dbReference>
<accession>A0A0C3CDD6</accession>
<proteinExistence type="predicted"/>
<dbReference type="HOGENOM" id="CLU_027665_0_0_1"/>
<name>A0A0C3CDD6_OIDMZ</name>
<reference evidence="3 4" key="1">
    <citation type="submission" date="2014-04" db="EMBL/GenBank/DDBJ databases">
        <authorList>
            <consortium name="DOE Joint Genome Institute"/>
            <person name="Kuo A."/>
            <person name="Martino E."/>
            <person name="Perotto S."/>
            <person name="Kohler A."/>
            <person name="Nagy L.G."/>
            <person name="Floudas D."/>
            <person name="Copeland A."/>
            <person name="Barry K.W."/>
            <person name="Cichocki N."/>
            <person name="Veneault-Fourrey C."/>
            <person name="LaButti K."/>
            <person name="Lindquist E.A."/>
            <person name="Lipzen A."/>
            <person name="Lundell T."/>
            <person name="Morin E."/>
            <person name="Murat C."/>
            <person name="Sun H."/>
            <person name="Tunlid A."/>
            <person name="Henrissat B."/>
            <person name="Grigoriev I.V."/>
            <person name="Hibbett D.S."/>
            <person name="Martin F."/>
            <person name="Nordberg H.P."/>
            <person name="Cantor M.N."/>
            <person name="Hua S.X."/>
        </authorList>
    </citation>
    <scope>NUCLEOTIDE SEQUENCE [LARGE SCALE GENOMIC DNA]</scope>
    <source>
        <strain evidence="3 4">Zn</strain>
    </source>
</reference>
<dbReference type="PANTHER" id="PTHR28094">
    <property type="entry name" value="MEIOTICALLY UP-REGULATED GENE 113 PROTEIN"/>
    <property type="match status" value="1"/>
</dbReference>
<evidence type="ECO:0000259" key="2">
    <source>
        <dbReference type="SMART" id="SM00974"/>
    </source>
</evidence>
<reference evidence="4" key="2">
    <citation type="submission" date="2015-01" db="EMBL/GenBank/DDBJ databases">
        <title>Evolutionary Origins and Diversification of the Mycorrhizal Mutualists.</title>
        <authorList>
            <consortium name="DOE Joint Genome Institute"/>
            <consortium name="Mycorrhizal Genomics Consortium"/>
            <person name="Kohler A."/>
            <person name="Kuo A."/>
            <person name="Nagy L.G."/>
            <person name="Floudas D."/>
            <person name="Copeland A."/>
            <person name="Barry K.W."/>
            <person name="Cichocki N."/>
            <person name="Veneault-Fourrey C."/>
            <person name="LaButti K."/>
            <person name="Lindquist E.A."/>
            <person name="Lipzen A."/>
            <person name="Lundell T."/>
            <person name="Morin E."/>
            <person name="Murat C."/>
            <person name="Riley R."/>
            <person name="Ohm R."/>
            <person name="Sun H."/>
            <person name="Tunlid A."/>
            <person name="Henrissat B."/>
            <person name="Grigoriev I.V."/>
            <person name="Hibbett D.S."/>
            <person name="Martin F."/>
        </authorList>
    </citation>
    <scope>NUCLEOTIDE SEQUENCE [LARGE SCALE GENOMIC DNA]</scope>
    <source>
        <strain evidence="4">Zn</strain>
    </source>
</reference>
<feature type="compositionally biased region" description="Polar residues" evidence="1">
    <location>
        <begin position="12"/>
        <end position="27"/>
    </location>
</feature>
<dbReference type="InParanoid" id="A0A0C3CDD6"/>
<dbReference type="SMART" id="SM00974">
    <property type="entry name" value="T5orf172"/>
    <property type="match status" value="1"/>
</dbReference>
<dbReference type="InterPro" id="IPR018306">
    <property type="entry name" value="Phage_T5_Orf172_DNA-bd"/>
</dbReference>
<organism evidence="3 4">
    <name type="scientific">Oidiodendron maius (strain Zn)</name>
    <dbReference type="NCBI Taxonomy" id="913774"/>
    <lineage>
        <taxon>Eukaryota</taxon>
        <taxon>Fungi</taxon>
        <taxon>Dikarya</taxon>
        <taxon>Ascomycota</taxon>
        <taxon>Pezizomycotina</taxon>
        <taxon>Leotiomycetes</taxon>
        <taxon>Leotiomycetes incertae sedis</taxon>
        <taxon>Myxotrichaceae</taxon>
        <taxon>Oidiodendron</taxon>
    </lineage>
</organism>
<dbReference type="STRING" id="913774.A0A0C3CDD6"/>
<gene>
    <name evidence="3" type="ORF">OIDMADRAFT_183024</name>
</gene>
<evidence type="ECO:0000313" key="4">
    <source>
        <dbReference type="Proteomes" id="UP000054321"/>
    </source>
</evidence>
<feature type="region of interest" description="Disordered" evidence="1">
    <location>
        <begin position="411"/>
        <end position="463"/>
    </location>
</feature>
<feature type="region of interest" description="Disordered" evidence="1">
    <location>
        <begin position="1"/>
        <end position="207"/>
    </location>
</feature>
<dbReference type="EMBL" id="KN832883">
    <property type="protein sequence ID" value="KIM96963.1"/>
    <property type="molecule type" value="Genomic_DNA"/>
</dbReference>
<dbReference type="OrthoDB" id="3511049at2759"/>
<feature type="domain" description="Bacteriophage T5 Orf172 DNA-binding" evidence="2">
    <location>
        <begin position="523"/>
        <end position="615"/>
    </location>
</feature>
<feature type="compositionally biased region" description="Polar residues" evidence="1">
    <location>
        <begin position="412"/>
        <end position="427"/>
    </location>
</feature>
<protein>
    <recommendedName>
        <fullName evidence="2">Bacteriophage T5 Orf172 DNA-binding domain-containing protein</fullName>
    </recommendedName>
</protein>
<dbReference type="InterPro" id="IPR053006">
    <property type="entry name" value="Meiosis_regulatory"/>
</dbReference>
<feature type="compositionally biased region" description="Basic and acidic residues" evidence="1">
    <location>
        <begin position="163"/>
        <end position="173"/>
    </location>
</feature>
<dbReference type="Pfam" id="PF10544">
    <property type="entry name" value="T5orf172"/>
    <property type="match status" value="1"/>
</dbReference>
<feature type="compositionally biased region" description="Basic and acidic residues" evidence="1">
    <location>
        <begin position="1"/>
        <end position="11"/>
    </location>
</feature>
<feature type="compositionally biased region" description="Polar residues" evidence="1">
    <location>
        <begin position="36"/>
        <end position="48"/>
    </location>
</feature>
<keyword evidence="4" id="KW-1185">Reference proteome</keyword>
<evidence type="ECO:0000256" key="1">
    <source>
        <dbReference type="SAM" id="MobiDB-lite"/>
    </source>
</evidence>
<evidence type="ECO:0000313" key="3">
    <source>
        <dbReference type="EMBL" id="KIM96963.1"/>
    </source>
</evidence>